<dbReference type="AlphaFoldDB" id="A0A455U5D9"/>
<dbReference type="Gene3D" id="3.30.450.40">
    <property type="match status" value="1"/>
</dbReference>
<feature type="domain" description="GAF" evidence="1">
    <location>
        <begin position="19"/>
        <end position="99"/>
    </location>
</feature>
<protein>
    <recommendedName>
        <fullName evidence="1">GAF domain-containing protein</fullName>
    </recommendedName>
</protein>
<reference evidence="2 3" key="1">
    <citation type="journal article" date="2019" name="Microbiol. Resour. Announc.">
        <title>Complete Genome Sequence of Halomonas sulfidaeris Strain Esulfide1 Isolated from a Metal Sulfide Rock at a Depth of 2,200 Meters, Obtained Using Nanopore Sequencing.</title>
        <authorList>
            <person name="Saito M."/>
            <person name="Nishigata A."/>
            <person name="Galipon J."/>
            <person name="Arakawa K."/>
        </authorList>
    </citation>
    <scope>NUCLEOTIDE SEQUENCE [LARGE SCALE GENOMIC DNA]</scope>
    <source>
        <strain evidence="2 3">ATCC BAA-803</strain>
    </source>
</reference>
<evidence type="ECO:0000313" key="3">
    <source>
        <dbReference type="Proteomes" id="UP000320231"/>
    </source>
</evidence>
<proteinExistence type="predicted"/>
<dbReference type="Pfam" id="PF01590">
    <property type="entry name" value="GAF"/>
    <property type="match status" value="1"/>
</dbReference>
<organism evidence="2 3">
    <name type="scientific">Vreelandella sulfidaeris</name>
    <dbReference type="NCBI Taxonomy" id="115553"/>
    <lineage>
        <taxon>Bacteria</taxon>
        <taxon>Pseudomonadati</taxon>
        <taxon>Pseudomonadota</taxon>
        <taxon>Gammaproteobacteria</taxon>
        <taxon>Oceanospirillales</taxon>
        <taxon>Halomonadaceae</taxon>
        <taxon>Vreelandella</taxon>
    </lineage>
</organism>
<evidence type="ECO:0000259" key="1">
    <source>
        <dbReference type="Pfam" id="PF01590"/>
    </source>
</evidence>
<gene>
    <name evidence="2" type="ORF">HSBAA_20530</name>
</gene>
<evidence type="ECO:0000313" key="2">
    <source>
        <dbReference type="EMBL" id="BBI60747.1"/>
    </source>
</evidence>
<dbReference type="SUPFAM" id="SSF55781">
    <property type="entry name" value="GAF domain-like"/>
    <property type="match status" value="1"/>
</dbReference>
<dbReference type="KEGG" id="hsr:HSBAA_20530"/>
<dbReference type="InterPro" id="IPR029016">
    <property type="entry name" value="GAF-like_dom_sf"/>
</dbReference>
<dbReference type="EMBL" id="AP019514">
    <property type="protein sequence ID" value="BBI60747.1"/>
    <property type="molecule type" value="Genomic_DNA"/>
</dbReference>
<dbReference type="Proteomes" id="UP000320231">
    <property type="component" value="Chromosome"/>
</dbReference>
<sequence>MSVPSTLYDKELESLVLVETIGLRTQAVGRVVMPLGEGLVGLVAKRSEPLNLEDAQAHPQFRYFEATGEERYSSFLGVPIIHQRHMLGVLVVQQAENASTTTKTKPFWSPWPPSWRVCWHTH</sequence>
<dbReference type="InterPro" id="IPR003018">
    <property type="entry name" value="GAF"/>
</dbReference>
<name>A0A455U5D9_9GAMM</name>
<accession>A0A455U5D9</accession>